<comment type="caution">
    <text evidence="1">The sequence shown here is derived from an EMBL/GenBank/DDBJ whole genome shotgun (WGS) entry which is preliminary data.</text>
</comment>
<name>A0A6L6HL86_9RHOB</name>
<organism evidence="1 2">
    <name type="scientific">Paracoccus lichenicola</name>
    <dbReference type="NCBI Taxonomy" id="2665644"/>
    <lineage>
        <taxon>Bacteria</taxon>
        <taxon>Pseudomonadati</taxon>
        <taxon>Pseudomonadota</taxon>
        <taxon>Alphaproteobacteria</taxon>
        <taxon>Rhodobacterales</taxon>
        <taxon>Paracoccaceae</taxon>
        <taxon>Paracoccus</taxon>
    </lineage>
</organism>
<protein>
    <submittedName>
        <fullName evidence="1">Uncharacterized protein</fullName>
    </submittedName>
</protein>
<evidence type="ECO:0000313" key="1">
    <source>
        <dbReference type="EMBL" id="MTD99933.1"/>
    </source>
</evidence>
<dbReference type="RefSeq" id="WP_154764019.1">
    <property type="nucleotide sequence ID" value="NZ_WMBT01000003.1"/>
</dbReference>
<dbReference type="Proteomes" id="UP000481417">
    <property type="component" value="Unassembled WGS sequence"/>
</dbReference>
<accession>A0A6L6HL86</accession>
<dbReference type="EMBL" id="WMBT01000003">
    <property type="protein sequence ID" value="MTD99933.1"/>
    <property type="molecule type" value="Genomic_DNA"/>
</dbReference>
<gene>
    <name evidence="1" type="ORF">GIY56_06520</name>
</gene>
<dbReference type="AlphaFoldDB" id="A0A6L6HL86"/>
<proteinExistence type="predicted"/>
<keyword evidence="2" id="KW-1185">Reference proteome</keyword>
<evidence type="ECO:0000313" key="2">
    <source>
        <dbReference type="Proteomes" id="UP000481417"/>
    </source>
</evidence>
<sequence length="163" mass="18440">MRPEIMETIESRPNDYPDVIGIPEWVWQRIEAYCSHRWTPRTVTWVVSGSGLFRPPLTPAVITKVEEWDGGVWTERLVADEVRDVSLTRITATVGTYDDPPADVIQAATLLTEYTAESATRKGHRSLTTGDITVSFNRDRRAMAQALQLSGAADLLRPYRRPR</sequence>
<reference evidence="1 2" key="1">
    <citation type="submission" date="2019-11" db="EMBL/GenBank/DDBJ databases">
        <authorList>
            <person name="Lang L."/>
        </authorList>
    </citation>
    <scope>NUCLEOTIDE SEQUENCE [LARGE SCALE GENOMIC DNA]</scope>
    <source>
        <strain evidence="1 2">YIM 132242</strain>
    </source>
</reference>